<protein>
    <submittedName>
        <fullName evidence="1">Antibiotic resistance ATP-binding protein</fullName>
    </submittedName>
</protein>
<organism evidence="1 2">
    <name type="scientific">Streptomyces himastatinicus ATCC 53653</name>
    <dbReference type="NCBI Taxonomy" id="457427"/>
    <lineage>
        <taxon>Bacteria</taxon>
        <taxon>Bacillati</taxon>
        <taxon>Actinomycetota</taxon>
        <taxon>Actinomycetes</taxon>
        <taxon>Kitasatosporales</taxon>
        <taxon>Streptomycetaceae</taxon>
        <taxon>Streptomyces</taxon>
        <taxon>Streptomyces violaceusniger group</taxon>
    </lineage>
</organism>
<dbReference type="HOGENOM" id="CLU_163423_0_0_11"/>
<evidence type="ECO:0000313" key="1">
    <source>
        <dbReference type="EMBL" id="EFL27905.1"/>
    </source>
</evidence>
<keyword evidence="1" id="KW-0547">Nucleotide-binding</keyword>
<name>D9WMN9_9ACTN</name>
<dbReference type="EMBL" id="GG657754">
    <property type="protein sequence ID" value="EFL27905.1"/>
    <property type="molecule type" value="Genomic_DNA"/>
</dbReference>
<sequence>MRHDGIMDFTPHADYLRHEPVAIADITGKAPGGSTPAGHIRLRFADAHSLEAAMTAFGPVTRDDEALAVYIPTDGGIPALRAVLDTLDSASIEAEALTVHTPDLDDIALALTGPMRAASEVGHQ</sequence>
<dbReference type="AlphaFoldDB" id="D9WMN9"/>
<proteinExistence type="predicted"/>
<accession>D9WMN9</accession>
<keyword evidence="2" id="KW-1185">Reference proteome</keyword>
<dbReference type="Proteomes" id="UP000003963">
    <property type="component" value="Unassembled WGS sequence"/>
</dbReference>
<gene>
    <name evidence="1" type="ORF">SSOG_07619</name>
</gene>
<keyword evidence="1" id="KW-0067">ATP-binding</keyword>
<dbReference type="GO" id="GO:0005524">
    <property type="term" value="F:ATP binding"/>
    <property type="evidence" value="ECO:0007669"/>
    <property type="project" value="UniProtKB-KW"/>
</dbReference>
<evidence type="ECO:0000313" key="2">
    <source>
        <dbReference type="Proteomes" id="UP000003963"/>
    </source>
</evidence>
<dbReference type="STRING" id="457427.SSOG_07619"/>
<reference evidence="1 2" key="1">
    <citation type="submission" date="2009-02" db="EMBL/GenBank/DDBJ databases">
        <title>Annotation of Streptomyces hygroscopicus strain ATCC 53653.</title>
        <authorList>
            <consortium name="The Broad Institute Genome Sequencing Platform"/>
            <consortium name="Broad Institute Microbial Sequencing Center"/>
            <person name="Fischbach M."/>
            <person name="Godfrey P."/>
            <person name="Ward D."/>
            <person name="Young S."/>
            <person name="Zeng Q."/>
            <person name="Koehrsen M."/>
            <person name="Alvarado L."/>
            <person name="Berlin A.M."/>
            <person name="Bochicchio J."/>
            <person name="Borenstein D."/>
            <person name="Chapman S.B."/>
            <person name="Chen Z."/>
            <person name="Engels R."/>
            <person name="Freedman E."/>
            <person name="Gellesch M."/>
            <person name="Goldberg J."/>
            <person name="Griggs A."/>
            <person name="Gujja S."/>
            <person name="Heilman E.R."/>
            <person name="Heiman D.I."/>
            <person name="Hepburn T.A."/>
            <person name="Howarth C."/>
            <person name="Jen D."/>
            <person name="Larson L."/>
            <person name="Lewis B."/>
            <person name="Mehta T."/>
            <person name="Park D."/>
            <person name="Pearson M."/>
            <person name="Richards J."/>
            <person name="Roberts A."/>
            <person name="Saif S."/>
            <person name="Shea T.D."/>
            <person name="Shenoy N."/>
            <person name="Sisk P."/>
            <person name="Stolte C."/>
            <person name="Sykes S.N."/>
            <person name="Thomson T."/>
            <person name="Walk T."/>
            <person name="White J."/>
            <person name="Yandava C."/>
            <person name="Straight P."/>
            <person name="Clardy J."/>
            <person name="Hung D."/>
            <person name="Kolter R."/>
            <person name="Mekalanos J."/>
            <person name="Walker S."/>
            <person name="Walsh C.T."/>
            <person name="Wieland-Brown L.C."/>
            <person name="Haas B."/>
            <person name="Nusbaum C."/>
            <person name="Birren B."/>
        </authorList>
    </citation>
    <scope>NUCLEOTIDE SEQUENCE [LARGE SCALE GENOMIC DNA]</scope>
    <source>
        <strain evidence="1 2">ATCC 53653</strain>
    </source>
</reference>